<feature type="non-terminal residue" evidence="1">
    <location>
        <position position="267"/>
    </location>
</feature>
<reference evidence="1 2" key="1">
    <citation type="submission" date="2018-06" db="EMBL/GenBank/DDBJ databases">
        <title>Draft genome sequence of Burkholderia reimsis strain BE51 isolated from a French agricultural soil.</title>
        <authorList>
            <person name="Esmaeel Q."/>
        </authorList>
    </citation>
    <scope>NUCLEOTIDE SEQUENCE [LARGE SCALE GENOMIC DNA]</scope>
    <source>
        <strain evidence="1 2">BE51</strain>
    </source>
</reference>
<name>A0A365QG58_9BURK</name>
<evidence type="ECO:0000313" key="1">
    <source>
        <dbReference type="EMBL" id="RBB31072.1"/>
    </source>
</evidence>
<evidence type="ECO:0000313" key="2">
    <source>
        <dbReference type="Proteomes" id="UP000252458"/>
    </source>
</evidence>
<organism evidence="1 2">
    <name type="scientific">Burkholderia reimsis</name>
    <dbReference type="NCBI Taxonomy" id="2234132"/>
    <lineage>
        <taxon>Bacteria</taxon>
        <taxon>Pseudomonadati</taxon>
        <taxon>Pseudomonadota</taxon>
        <taxon>Betaproteobacteria</taxon>
        <taxon>Burkholderiales</taxon>
        <taxon>Burkholderiaceae</taxon>
        <taxon>Burkholderia</taxon>
    </lineage>
</organism>
<dbReference type="AlphaFoldDB" id="A0A365QG58"/>
<comment type="caution">
    <text evidence="1">The sequence shown here is derived from an EMBL/GenBank/DDBJ whole genome shotgun (WGS) entry which is preliminary data.</text>
</comment>
<proteinExistence type="predicted"/>
<accession>A0A365QG58</accession>
<dbReference type="EMBL" id="QMFZ01000125">
    <property type="protein sequence ID" value="RBB31072.1"/>
    <property type="molecule type" value="Genomic_DNA"/>
</dbReference>
<evidence type="ECO:0008006" key="3">
    <source>
        <dbReference type="Google" id="ProtNLM"/>
    </source>
</evidence>
<gene>
    <name evidence="1" type="ORF">DPV79_41530</name>
</gene>
<protein>
    <recommendedName>
        <fullName evidence="3">Filamentous hemagglutinin</fullName>
    </recommendedName>
</protein>
<sequence>FTNQGTNNGSKTVTAGCASGFSGCGTATTTNPNSETYSYQQTNSSVTAGNNIVIAANQVSNTYGNLVARNDVVIGGAGTTATNATQAASVTNTSGAIEAGNDVNIDAATLTNTIAAPAQIHQNYGTATPFTGCTSNCEAYVDVQSANPGTISANHNVDLTAGTFSNTGSLVTALNNVTINATNAASSNSQYLSGYWASNLKHDGSTYPAWGCANNPALCQQLYGSAYSSGTAQDPAGLPSSVGLADFVPSTIQAGNTLVVNSPTLTT</sequence>
<feature type="non-terminal residue" evidence="1">
    <location>
        <position position="1"/>
    </location>
</feature>
<dbReference type="Proteomes" id="UP000252458">
    <property type="component" value="Unassembled WGS sequence"/>
</dbReference>
<keyword evidence="2" id="KW-1185">Reference proteome</keyword>